<keyword evidence="1" id="KW-1133">Transmembrane helix</keyword>
<dbReference type="EMBL" id="BGZK01000342">
    <property type="protein sequence ID" value="GBP38022.1"/>
    <property type="molecule type" value="Genomic_DNA"/>
</dbReference>
<evidence type="ECO:0000313" key="3">
    <source>
        <dbReference type="Proteomes" id="UP000299102"/>
    </source>
</evidence>
<keyword evidence="1" id="KW-0812">Transmembrane</keyword>
<sequence length="141" mass="15885">MVASFFGMTGHFATIVLEDKKQSPQMVALIIVCLMIWIKFVKNNRASIIDRRSFDVNSCIYTEAVLVCSRRARPAPNGIGEDLLKVCAGVSWYNFGSEQLTNRCCRSKFMLWRPAVSSAHRPALSKSYDRPSAAMFMGIWP</sequence>
<evidence type="ECO:0000313" key="2">
    <source>
        <dbReference type="EMBL" id="GBP38022.1"/>
    </source>
</evidence>
<evidence type="ECO:0000256" key="1">
    <source>
        <dbReference type="SAM" id="Phobius"/>
    </source>
</evidence>
<keyword evidence="3" id="KW-1185">Reference proteome</keyword>
<dbReference type="Proteomes" id="UP000299102">
    <property type="component" value="Unassembled WGS sequence"/>
</dbReference>
<comment type="caution">
    <text evidence="2">The sequence shown here is derived from an EMBL/GenBank/DDBJ whole genome shotgun (WGS) entry which is preliminary data.</text>
</comment>
<organism evidence="2 3">
    <name type="scientific">Eumeta variegata</name>
    <name type="common">Bagworm moth</name>
    <name type="synonym">Eumeta japonica</name>
    <dbReference type="NCBI Taxonomy" id="151549"/>
    <lineage>
        <taxon>Eukaryota</taxon>
        <taxon>Metazoa</taxon>
        <taxon>Ecdysozoa</taxon>
        <taxon>Arthropoda</taxon>
        <taxon>Hexapoda</taxon>
        <taxon>Insecta</taxon>
        <taxon>Pterygota</taxon>
        <taxon>Neoptera</taxon>
        <taxon>Endopterygota</taxon>
        <taxon>Lepidoptera</taxon>
        <taxon>Glossata</taxon>
        <taxon>Ditrysia</taxon>
        <taxon>Tineoidea</taxon>
        <taxon>Psychidae</taxon>
        <taxon>Oiketicinae</taxon>
        <taxon>Eumeta</taxon>
    </lineage>
</organism>
<feature type="transmembrane region" description="Helical" evidence="1">
    <location>
        <begin position="23"/>
        <end position="41"/>
    </location>
</feature>
<dbReference type="AlphaFoldDB" id="A0A4C1VI21"/>
<gene>
    <name evidence="2" type="ORF">EVAR_13062_1</name>
</gene>
<reference evidence="2 3" key="1">
    <citation type="journal article" date="2019" name="Commun. Biol.">
        <title>The bagworm genome reveals a unique fibroin gene that provides high tensile strength.</title>
        <authorList>
            <person name="Kono N."/>
            <person name="Nakamura H."/>
            <person name="Ohtoshi R."/>
            <person name="Tomita M."/>
            <person name="Numata K."/>
            <person name="Arakawa K."/>
        </authorList>
    </citation>
    <scope>NUCLEOTIDE SEQUENCE [LARGE SCALE GENOMIC DNA]</scope>
</reference>
<protein>
    <submittedName>
        <fullName evidence="2">Uncharacterized protein</fullName>
    </submittedName>
</protein>
<keyword evidence="1" id="KW-0472">Membrane</keyword>
<accession>A0A4C1VI21</accession>
<proteinExistence type="predicted"/>
<name>A0A4C1VI21_EUMVA</name>